<dbReference type="PROSITE" id="PS51257">
    <property type="entry name" value="PROKAR_LIPOPROTEIN"/>
    <property type="match status" value="1"/>
</dbReference>
<sequence length="230" mass="26666">MKNKIYLFGIFLLLVFSACEKDEHEVISIKPEATGVFVDTRDGHEYKWVRLGNLDWMVENLVYGVGDFVEPYYNIDDPDDKQMEDFMRNMEIYGGLYPYDIALTAAPEGWRAATDEDWKNLEQVLGMDSDELDKEGYRGDRQGELMQQDSVGTGLCMQLGGFFNYYGTRRLTDYMGVYGFFWAISPEQDEAEDVNAIYRKISYDLPKVYRGTTLKIKQMSIRCVRDAVKE</sequence>
<dbReference type="RefSeq" id="WP_186977761.1">
    <property type="nucleotide sequence ID" value="NZ_JACOOH010000008.1"/>
</dbReference>
<evidence type="ECO:0000313" key="3">
    <source>
        <dbReference type="Proteomes" id="UP000646484"/>
    </source>
</evidence>
<accession>A0ABR7D4J9</accession>
<protein>
    <submittedName>
        <fullName evidence="2">Fibrobacter succinogenes major paralogous domain-containing protein</fullName>
    </submittedName>
</protein>
<evidence type="ECO:0000313" key="2">
    <source>
        <dbReference type="EMBL" id="MBC5622883.1"/>
    </source>
</evidence>
<dbReference type="Proteomes" id="UP000646484">
    <property type="component" value="Unassembled WGS sequence"/>
</dbReference>
<organism evidence="2 3">
    <name type="scientific">Butyricimonas hominis</name>
    <dbReference type="NCBI Taxonomy" id="2763032"/>
    <lineage>
        <taxon>Bacteria</taxon>
        <taxon>Pseudomonadati</taxon>
        <taxon>Bacteroidota</taxon>
        <taxon>Bacteroidia</taxon>
        <taxon>Bacteroidales</taxon>
        <taxon>Odoribacteraceae</taxon>
        <taxon>Butyricimonas</taxon>
    </lineage>
</organism>
<comment type="caution">
    <text evidence="2">The sequence shown here is derived from an EMBL/GenBank/DDBJ whole genome shotgun (WGS) entry which is preliminary data.</text>
</comment>
<feature type="domain" description="Fibrobacter succinogenes major paralogous" evidence="1">
    <location>
        <begin position="49"/>
        <end position="225"/>
    </location>
</feature>
<proteinExistence type="predicted"/>
<name>A0ABR7D4J9_9BACT</name>
<dbReference type="EMBL" id="JACOOH010000008">
    <property type="protein sequence ID" value="MBC5622883.1"/>
    <property type="molecule type" value="Genomic_DNA"/>
</dbReference>
<gene>
    <name evidence="2" type="ORF">H8S64_17465</name>
</gene>
<dbReference type="InterPro" id="IPR011871">
    <property type="entry name" value="Fib_succ_major"/>
</dbReference>
<reference evidence="2 3" key="1">
    <citation type="submission" date="2020-08" db="EMBL/GenBank/DDBJ databases">
        <title>Genome public.</title>
        <authorList>
            <person name="Liu C."/>
            <person name="Sun Q."/>
        </authorList>
    </citation>
    <scope>NUCLEOTIDE SEQUENCE [LARGE SCALE GENOMIC DNA]</scope>
    <source>
        <strain evidence="2 3">NSJ-56</strain>
    </source>
</reference>
<dbReference type="Pfam" id="PF09603">
    <property type="entry name" value="Fib_succ_major"/>
    <property type="match status" value="1"/>
</dbReference>
<dbReference type="NCBIfam" id="TIGR02145">
    <property type="entry name" value="Fib_succ_major"/>
    <property type="match status" value="1"/>
</dbReference>
<keyword evidence="3" id="KW-1185">Reference proteome</keyword>
<evidence type="ECO:0000259" key="1">
    <source>
        <dbReference type="Pfam" id="PF09603"/>
    </source>
</evidence>